<dbReference type="Proteomes" id="UP000823775">
    <property type="component" value="Unassembled WGS sequence"/>
</dbReference>
<feature type="transmembrane region" description="Helical" evidence="10">
    <location>
        <begin position="441"/>
        <end position="460"/>
    </location>
</feature>
<evidence type="ECO:0000256" key="9">
    <source>
        <dbReference type="ARBA" id="ARBA00023136"/>
    </source>
</evidence>
<feature type="domain" description="K+ potassium transporter C-terminal" evidence="12">
    <location>
        <begin position="573"/>
        <end position="737"/>
    </location>
</feature>
<evidence type="ECO:0000259" key="12">
    <source>
        <dbReference type="Pfam" id="PF22776"/>
    </source>
</evidence>
<dbReference type="PANTHER" id="PTHR30540">
    <property type="entry name" value="OSMOTIC STRESS POTASSIUM TRANSPORTER"/>
    <property type="match status" value="1"/>
</dbReference>
<feature type="transmembrane region" description="Helical" evidence="10">
    <location>
        <begin position="236"/>
        <end position="255"/>
    </location>
</feature>
<dbReference type="EMBL" id="JACEIK010003395">
    <property type="protein sequence ID" value="MCD9641586.1"/>
    <property type="molecule type" value="Genomic_DNA"/>
</dbReference>
<comment type="similarity">
    <text evidence="2 10">Belongs to the HAK/KUP transporter (TC 2.A.72.3) family.</text>
</comment>
<evidence type="ECO:0000256" key="1">
    <source>
        <dbReference type="ARBA" id="ARBA00004651"/>
    </source>
</evidence>
<organism evidence="13 14">
    <name type="scientific">Datura stramonium</name>
    <name type="common">Jimsonweed</name>
    <name type="synonym">Common thornapple</name>
    <dbReference type="NCBI Taxonomy" id="4076"/>
    <lineage>
        <taxon>Eukaryota</taxon>
        <taxon>Viridiplantae</taxon>
        <taxon>Streptophyta</taxon>
        <taxon>Embryophyta</taxon>
        <taxon>Tracheophyta</taxon>
        <taxon>Spermatophyta</taxon>
        <taxon>Magnoliopsida</taxon>
        <taxon>eudicotyledons</taxon>
        <taxon>Gunneridae</taxon>
        <taxon>Pentapetalae</taxon>
        <taxon>asterids</taxon>
        <taxon>lamiids</taxon>
        <taxon>Solanales</taxon>
        <taxon>Solanaceae</taxon>
        <taxon>Solanoideae</taxon>
        <taxon>Datureae</taxon>
        <taxon>Datura</taxon>
    </lineage>
</organism>
<keyword evidence="6 10" id="KW-0630">Potassium</keyword>
<keyword evidence="5 10" id="KW-0812">Transmembrane</keyword>
<feature type="transmembrane region" description="Helical" evidence="10">
    <location>
        <begin position="313"/>
        <end position="332"/>
    </location>
</feature>
<evidence type="ECO:0000256" key="5">
    <source>
        <dbReference type="ARBA" id="ARBA00022692"/>
    </source>
</evidence>
<feature type="transmembrane region" description="Helical" evidence="10">
    <location>
        <begin position="194"/>
        <end position="216"/>
    </location>
</feature>
<evidence type="ECO:0000256" key="7">
    <source>
        <dbReference type="ARBA" id="ARBA00022989"/>
    </source>
</evidence>
<evidence type="ECO:0000256" key="4">
    <source>
        <dbReference type="ARBA" id="ARBA00022538"/>
    </source>
</evidence>
<keyword evidence="9 10" id="KW-0472">Membrane</keyword>
<keyword evidence="4 10" id="KW-0633">Potassium transport</keyword>
<evidence type="ECO:0000256" key="6">
    <source>
        <dbReference type="ARBA" id="ARBA00022958"/>
    </source>
</evidence>
<dbReference type="Pfam" id="PF02705">
    <property type="entry name" value="K_trans"/>
    <property type="match status" value="1"/>
</dbReference>
<comment type="function">
    <text evidence="10">Potassium transporter.</text>
</comment>
<feature type="domain" description="K+ potassium transporter integral membrane" evidence="11">
    <location>
        <begin position="73"/>
        <end position="559"/>
    </location>
</feature>
<comment type="caution">
    <text evidence="13">The sequence shown here is derived from an EMBL/GenBank/DDBJ whole genome shotgun (WGS) entry which is preliminary data.</text>
</comment>
<feature type="transmembrane region" description="Helical" evidence="10">
    <location>
        <begin position="521"/>
        <end position="541"/>
    </location>
</feature>
<reference evidence="13 14" key="1">
    <citation type="journal article" date="2021" name="BMC Genomics">
        <title>Datura genome reveals duplications of psychoactive alkaloid biosynthetic genes and high mutation rate following tissue culture.</title>
        <authorList>
            <person name="Rajewski A."/>
            <person name="Carter-House D."/>
            <person name="Stajich J."/>
            <person name="Litt A."/>
        </authorList>
    </citation>
    <scope>NUCLEOTIDE SEQUENCE [LARGE SCALE GENOMIC DNA]</scope>
    <source>
        <strain evidence="13">AR-01</strain>
    </source>
</reference>
<feature type="transmembrane region" description="Helical" evidence="10">
    <location>
        <begin position="344"/>
        <end position="364"/>
    </location>
</feature>
<dbReference type="InterPro" id="IPR053952">
    <property type="entry name" value="K_trans_C"/>
</dbReference>
<comment type="subcellular location">
    <subcellularLocation>
        <location evidence="1">Cell membrane</location>
        <topology evidence="1">Multi-pass membrane protein</topology>
    </subcellularLocation>
    <subcellularLocation>
        <location evidence="10">Membrane</location>
        <topology evidence="10">Multi-pass membrane protein</topology>
    </subcellularLocation>
</comment>
<evidence type="ECO:0000313" key="14">
    <source>
        <dbReference type="Proteomes" id="UP000823775"/>
    </source>
</evidence>
<dbReference type="InterPro" id="IPR003855">
    <property type="entry name" value="K+_transporter"/>
</dbReference>
<evidence type="ECO:0000313" key="13">
    <source>
        <dbReference type="EMBL" id="MCD9641586.1"/>
    </source>
</evidence>
<evidence type="ECO:0000259" key="11">
    <source>
        <dbReference type="Pfam" id="PF02705"/>
    </source>
</evidence>
<dbReference type="PANTHER" id="PTHR30540:SF106">
    <property type="entry name" value="POTASSIUM TRANSPORTER 26"/>
    <property type="match status" value="1"/>
</dbReference>
<keyword evidence="8 10" id="KW-0406">Ion transport</keyword>
<dbReference type="InterPro" id="IPR053951">
    <property type="entry name" value="K_trans_N"/>
</dbReference>
<dbReference type="Pfam" id="PF22776">
    <property type="entry name" value="K_trans_C"/>
    <property type="match status" value="1"/>
</dbReference>
<evidence type="ECO:0000256" key="2">
    <source>
        <dbReference type="ARBA" id="ARBA00008440"/>
    </source>
</evidence>
<name>A0ABS8V4P7_DATST</name>
<feature type="transmembrane region" description="Helical" evidence="10">
    <location>
        <begin position="466"/>
        <end position="488"/>
    </location>
</feature>
<feature type="transmembrane region" description="Helical" evidence="10">
    <location>
        <begin position="495"/>
        <end position="515"/>
    </location>
</feature>
<keyword evidence="7 10" id="KW-1133">Transmembrane helix</keyword>
<comment type="caution">
    <text evidence="10">Lacks conserved residue(s) required for the propagation of feature annotation.</text>
</comment>
<accession>A0ABS8V4P7</accession>
<keyword evidence="14" id="KW-1185">Reference proteome</keyword>
<sequence length="737" mass="82473">MEAVKSNNSSIKNYDIESRSNLGDGNCVDLCNNSRRVVPEPVPAMETYMTFIQTYQSPLTKAKEYPTVQTLLLAYQSLGVVYGDLGTSPVNVFSSTRLTNLTEDDLLGTFSLIFWTLTLLVLVKYVFIVLHANDHGEGGTFAIYSYLCRHINFRSKLTIHNVRMESDESMAYYGQESGSPLRSKTKKFLERSSTAQNVLTFVVLLGTCMVIGDGALTPATCVLSALQGIQSLSSKITQDHVVFMSVIMLIALFTFQHCGTSKVSICFTPVMLLWFATNVSVGIYNILEYYPSVLKAISPHYIVKFVSRNGKTAWNLLGAVFLSITGAEAMFADLGHFNKRAIQLSFSFVVYPSLVLSYAGETAYLVRYPENINNAYYSSLPKPVYWPMFVISTLAAIVASQSMISATFSIVKQSLALGCFPRVNIIHTSSKHEGQIYSPEINYILMILCVTLVLGFKGGVELANAYGVVVIWVMIITTFLTALVMLIIWKTNIILILAFFLPYTIIEGCFMTSLLNKIPQGGWVPFAISAFFLTVMLSWTYGRSKKNEYEADRKMSLPDLDQMLSSYSTHRAPGICFFFTDIANGIPPIIRHYIQHTNSVREILVIVTVRTLPIKTVLLEERFNVGKLGVEGVYRCLIQFGYKDSQSMEGDDFVTMMITRIQDQAESTCEKQKIDAAADRGPIFVLGRTILKANKGWFARFTIEYLYRFLQKNSRAAISALQIPPDKTLQVGMLYEI</sequence>
<protein>
    <recommendedName>
        <fullName evidence="10">Potassium transporter</fullName>
    </recommendedName>
</protein>
<gene>
    <name evidence="13" type="ORF">HAX54_027814</name>
</gene>
<feature type="transmembrane region" description="Helical" evidence="10">
    <location>
        <begin position="106"/>
        <end position="127"/>
    </location>
</feature>
<evidence type="ECO:0000256" key="3">
    <source>
        <dbReference type="ARBA" id="ARBA00022448"/>
    </source>
</evidence>
<evidence type="ECO:0000256" key="10">
    <source>
        <dbReference type="RuleBase" id="RU321113"/>
    </source>
</evidence>
<feature type="transmembrane region" description="Helical" evidence="10">
    <location>
        <begin position="267"/>
        <end position="287"/>
    </location>
</feature>
<proteinExistence type="inferred from homology"/>
<dbReference type="NCBIfam" id="TIGR00794">
    <property type="entry name" value="kup"/>
    <property type="match status" value="1"/>
</dbReference>
<feature type="transmembrane region" description="Helical" evidence="10">
    <location>
        <begin position="384"/>
        <end position="404"/>
    </location>
</feature>
<evidence type="ECO:0000256" key="8">
    <source>
        <dbReference type="ARBA" id="ARBA00023065"/>
    </source>
</evidence>
<keyword evidence="3" id="KW-0813">Transport</keyword>